<name>A0A4P6WIZ9_9ENTR</name>
<accession>A0A4P6WIZ9</accession>
<dbReference type="EMBL" id="CP037863">
    <property type="protein sequence ID" value="QBM21051.1"/>
    <property type="molecule type" value="Genomic_DNA"/>
</dbReference>
<evidence type="ECO:0000313" key="2">
    <source>
        <dbReference type="Proteomes" id="UP000293850"/>
    </source>
</evidence>
<dbReference type="AlphaFoldDB" id="A0A4P6WIZ9"/>
<keyword evidence="2" id="KW-1185">Reference proteome</keyword>
<evidence type="ECO:0000313" key="1">
    <source>
        <dbReference type="EMBL" id="QBM21051.1"/>
    </source>
</evidence>
<gene>
    <name evidence="1" type="ORF">E1B03_00775</name>
</gene>
<reference evidence="1 2" key="1">
    <citation type="submission" date="2019-03" db="EMBL/GenBank/DDBJ databases">
        <title>Complete genome sequence of an arsenate-respiring bacteria, Citrobacter sp. LY-1.</title>
        <authorList>
            <person name="Wang H."/>
            <person name="Liu Y."/>
            <person name="Li Q."/>
            <person name="Huang J."/>
        </authorList>
    </citation>
    <scope>NUCLEOTIDE SEQUENCE [LARGE SCALE GENOMIC DNA]</scope>
    <source>
        <strain evidence="1 2">LY-1</strain>
        <plasmid evidence="1 2">unnamed2</plasmid>
    </source>
</reference>
<dbReference type="KEGG" id="cars:E1B03_00775"/>
<keyword evidence="1" id="KW-0614">Plasmid</keyword>
<geneLocation type="plasmid" evidence="1 2">
    <name>unnamed2</name>
</geneLocation>
<proteinExistence type="predicted"/>
<sequence>MLVNLINFLRGFLLSATQHLKRHEAKSLKRHRHYTSPHTRLTRHLPFISLILCEISCFFSIYKSRIYPKKTAP</sequence>
<protein>
    <submittedName>
        <fullName evidence="1">Uncharacterized protein</fullName>
    </submittedName>
</protein>
<organism evidence="1 2">
    <name type="scientific">Citrobacter arsenatis</name>
    <dbReference type="NCBI Taxonomy" id="2546350"/>
    <lineage>
        <taxon>Bacteria</taxon>
        <taxon>Pseudomonadati</taxon>
        <taxon>Pseudomonadota</taxon>
        <taxon>Gammaproteobacteria</taxon>
        <taxon>Enterobacterales</taxon>
        <taxon>Enterobacteriaceae</taxon>
        <taxon>Citrobacter</taxon>
    </lineage>
</organism>
<dbReference type="Proteomes" id="UP000293850">
    <property type="component" value="Plasmid unnamed2"/>
</dbReference>